<keyword evidence="6" id="KW-1185">Reference proteome</keyword>
<dbReference type="GO" id="GO:0008010">
    <property type="term" value="F:structural constituent of chitin-based larval cuticle"/>
    <property type="evidence" value="ECO:0007669"/>
    <property type="project" value="TreeGrafter"/>
</dbReference>
<name>A0A8J9VKB8_9NEOP</name>
<evidence type="ECO:0000313" key="6">
    <source>
        <dbReference type="Proteomes" id="UP000838878"/>
    </source>
</evidence>
<dbReference type="InterPro" id="IPR031311">
    <property type="entry name" value="CHIT_BIND_RR_consensus"/>
</dbReference>
<dbReference type="OrthoDB" id="6923072at2759"/>
<dbReference type="Pfam" id="PF00379">
    <property type="entry name" value="Chitin_bind_4"/>
    <property type="match status" value="1"/>
</dbReference>
<organism evidence="5 6">
    <name type="scientific">Brenthis ino</name>
    <name type="common">lesser marbled fritillary</name>
    <dbReference type="NCBI Taxonomy" id="405034"/>
    <lineage>
        <taxon>Eukaryota</taxon>
        <taxon>Metazoa</taxon>
        <taxon>Ecdysozoa</taxon>
        <taxon>Arthropoda</taxon>
        <taxon>Hexapoda</taxon>
        <taxon>Insecta</taxon>
        <taxon>Pterygota</taxon>
        <taxon>Neoptera</taxon>
        <taxon>Endopterygota</taxon>
        <taxon>Lepidoptera</taxon>
        <taxon>Glossata</taxon>
        <taxon>Ditrysia</taxon>
        <taxon>Papilionoidea</taxon>
        <taxon>Nymphalidae</taxon>
        <taxon>Heliconiinae</taxon>
        <taxon>Argynnini</taxon>
        <taxon>Brenthis</taxon>
    </lineage>
</organism>
<gene>
    <name evidence="5" type="ORF">BINO364_LOCUS9926</name>
</gene>
<dbReference type="Proteomes" id="UP000838878">
    <property type="component" value="Chromosome 4"/>
</dbReference>
<feature type="region of interest" description="Disordered" evidence="3">
    <location>
        <begin position="326"/>
        <end position="351"/>
    </location>
</feature>
<dbReference type="PANTHER" id="PTHR10380:SF173">
    <property type="entry name" value="CUTICULAR PROTEIN 47EF, ISOFORM C-RELATED"/>
    <property type="match status" value="1"/>
</dbReference>
<feature type="compositionally biased region" description="Polar residues" evidence="3">
    <location>
        <begin position="326"/>
        <end position="336"/>
    </location>
</feature>
<dbReference type="PRINTS" id="PR00947">
    <property type="entry name" value="CUTICLE"/>
</dbReference>
<sequence length="351" mass="38623">MKLIVLLTVIAISNAAKLGKTYLPPHAQSSGGSEFLEAPISRPIYVADIPTSQETGSESNSLYSEQQQSVNELVHVQKQANIAQSNVEQLQNVNYHIKYEERPERPQAAYERHAAILRQEYQNNGESYAYAYETENGISADESGVAINGVKAHGGFSYTGDDGKQYSISYTADENGFRPQGDHLPTPHPIPAEILESLEKNARDEAAGIYDDGSYDERKYGEESSYSQYITNSNKAKQANYVNVNEQQPITDEDSIVTHAAPASSGGYRSVVIQNIQDLDYVEANAPQEASNAGVHKAYLPPVAQTSNGEITKTYLPSIAHKVIQDRSSQNGQFGSRNRKPSFSKKSGYQY</sequence>
<dbReference type="InterPro" id="IPR000618">
    <property type="entry name" value="Insect_cuticle"/>
</dbReference>
<keyword evidence="1" id="KW-0193">Cuticle</keyword>
<evidence type="ECO:0000256" key="3">
    <source>
        <dbReference type="SAM" id="MobiDB-lite"/>
    </source>
</evidence>
<reference evidence="5" key="1">
    <citation type="submission" date="2021-12" db="EMBL/GenBank/DDBJ databases">
        <authorList>
            <person name="Martin H S."/>
        </authorList>
    </citation>
    <scope>NUCLEOTIDE SEQUENCE</scope>
</reference>
<accession>A0A8J9VKB8</accession>
<feature type="non-terminal residue" evidence="5">
    <location>
        <position position="351"/>
    </location>
</feature>
<evidence type="ECO:0000313" key="5">
    <source>
        <dbReference type="EMBL" id="CAH0724183.1"/>
    </source>
</evidence>
<evidence type="ECO:0000256" key="2">
    <source>
        <dbReference type="ARBA" id="ARBA00022729"/>
    </source>
</evidence>
<dbReference type="EMBL" id="OV170224">
    <property type="protein sequence ID" value="CAH0724183.1"/>
    <property type="molecule type" value="Genomic_DNA"/>
</dbReference>
<dbReference type="PANTHER" id="PTHR10380">
    <property type="entry name" value="CUTICLE PROTEIN"/>
    <property type="match status" value="1"/>
</dbReference>
<protein>
    <submittedName>
        <fullName evidence="5">Uncharacterized protein</fullName>
    </submittedName>
</protein>
<proteinExistence type="predicted"/>
<evidence type="ECO:0000256" key="1">
    <source>
        <dbReference type="ARBA" id="ARBA00022460"/>
    </source>
</evidence>
<feature type="chain" id="PRO_5035441180" evidence="4">
    <location>
        <begin position="16"/>
        <end position="351"/>
    </location>
</feature>
<dbReference type="GO" id="GO:0062129">
    <property type="term" value="C:chitin-based extracellular matrix"/>
    <property type="evidence" value="ECO:0007669"/>
    <property type="project" value="TreeGrafter"/>
</dbReference>
<keyword evidence="2 4" id="KW-0732">Signal</keyword>
<dbReference type="AlphaFoldDB" id="A0A8J9VKB8"/>
<dbReference type="PROSITE" id="PS00233">
    <property type="entry name" value="CHIT_BIND_RR_1"/>
    <property type="match status" value="1"/>
</dbReference>
<evidence type="ECO:0000256" key="4">
    <source>
        <dbReference type="SAM" id="SignalP"/>
    </source>
</evidence>
<feature type="signal peptide" evidence="4">
    <location>
        <begin position="1"/>
        <end position="15"/>
    </location>
</feature>
<dbReference type="InterPro" id="IPR050468">
    <property type="entry name" value="Cuticle_Struct_Prot"/>
</dbReference>